<evidence type="ECO:0000313" key="3">
    <source>
        <dbReference type="Proteomes" id="UP000322225"/>
    </source>
</evidence>
<dbReference type="InterPro" id="IPR012340">
    <property type="entry name" value="NA-bd_OB-fold"/>
</dbReference>
<gene>
    <name evidence="2" type="ORF">CI109_100058</name>
</gene>
<dbReference type="Gene3D" id="2.40.50.140">
    <property type="entry name" value="Nucleic acid-binding proteins"/>
    <property type="match status" value="1"/>
</dbReference>
<keyword evidence="3" id="KW-1185">Reference proteome</keyword>
<feature type="region of interest" description="Disordered" evidence="1">
    <location>
        <begin position="202"/>
        <end position="224"/>
    </location>
</feature>
<dbReference type="Proteomes" id="UP000322225">
    <property type="component" value="Chromosome 1"/>
</dbReference>
<accession>A0AAJ8LE59</accession>
<protein>
    <recommendedName>
        <fullName evidence="4">CST complex subunit Stn1 N-terminal domain-containing protein</fullName>
    </recommendedName>
</protein>
<dbReference type="RefSeq" id="XP_031858589.2">
    <property type="nucleotide sequence ID" value="XM_032007092.2"/>
</dbReference>
<dbReference type="AlphaFoldDB" id="A0AAJ8LE59"/>
<dbReference type="GeneID" id="43591260"/>
<reference evidence="2" key="2">
    <citation type="submission" date="2024-01" db="EMBL/GenBank/DDBJ databases">
        <title>Comparative genomics of Cryptococcus and Kwoniella reveals pathogenesis evolution and contrasting modes of karyotype evolution via chromosome fusion or intercentromeric recombination.</title>
        <authorList>
            <person name="Coelho M.A."/>
            <person name="David-Palma M."/>
            <person name="Shea T."/>
            <person name="Bowers K."/>
            <person name="McGinley-Smith S."/>
            <person name="Mohammad A.W."/>
            <person name="Gnirke A."/>
            <person name="Yurkov A.M."/>
            <person name="Nowrousian M."/>
            <person name="Sun S."/>
            <person name="Cuomo C.A."/>
            <person name="Heitman J."/>
        </authorList>
    </citation>
    <scope>NUCLEOTIDE SEQUENCE</scope>
    <source>
        <strain evidence="2">CBS 12478</strain>
    </source>
</reference>
<evidence type="ECO:0000313" key="2">
    <source>
        <dbReference type="EMBL" id="WWD15636.1"/>
    </source>
</evidence>
<evidence type="ECO:0008006" key="4">
    <source>
        <dbReference type="Google" id="ProtNLM"/>
    </source>
</evidence>
<dbReference type="KEGG" id="ksn:43591260"/>
<sequence length="555" mass="62460">MQALVPESQEAVAYATRDVFMLNNFPCKMVELVGWVAGVDHKETTMTVTLDDGDGEHVLLVLIRLSVVKTFKYSTSSKPLPVQVPSAAFVSAANRNASKRKAIEECDSNGYPIPIKRAPIKVYDRKDVRVGDTVRIVGKIDEWQRRKASGEVEWVRQVVVEEGAGGSIAVVDPDMQHAHIAESCRLHQAVYARPFVIPDAATLGRTSQPPTPVKSLPRFSESIEPSSEMPSELTIIDVEPDLRDPNKLRSSQLTDRTFRQYMLDHMTQVTIKALRFAAESGPASSRVALEANFPEYISSSKQGKSVARLEPNVGLFTPSTRHNSMVDDPSGTPTRGSTRVRKVAMSPDNTTALTPFTISSLLSDERLDTLARLVVDNEVRKEERRRKRRIRDGTATKKDLSVEADRKAQCVREYVMNDKERRLKMERLVGWVIRNVAEEGSLVQVRLPVRARGTSLGEWGYLPLPPQLLFPLLVPHLEAERNLRKNTIRRKGDPRTGNGMTIDELVMKLRGWGEEGRWERVGDWKIEEAIEWGEEKGYLRKEGRGWWVADGYVSQ</sequence>
<dbReference type="EMBL" id="CP144051">
    <property type="protein sequence ID" value="WWD15636.1"/>
    <property type="molecule type" value="Genomic_DNA"/>
</dbReference>
<reference evidence="2" key="1">
    <citation type="submission" date="2017-08" db="EMBL/GenBank/DDBJ databases">
        <authorList>
            <person name="Cuomo C."/>
            <person name="Billmyre B."/>
            <person name="Heitman J."/>
        </authorList>
    </citation>
    <scope>NUCLEOTIDE SEQUENCE</scope>
    <source>
        <strain evidence="2">CBS 12478</strain>
    </source>
</reference>
<feature type="region of interest" description="Disordered" evidence="1">
    <location>
        <begin position="315"/>
        <end position="338"/>
    </location>
</feature>
<proteinExistence type="predicted"/>
<name>A0AAJ8LE59_9TREE</name>
<organism evidence="2 3">
    <name type="scientific">Kwoniella shandongensis</name>
    <dbReference type="NCBI Taxonomy" id="1734106"/>
    <lineage>
        <taxon>Eukaryota</taxon>
        <taxon>Fungi</taxon>
        <taxon>Dikarya</taxon>
        <taxon>Basidiomycota</taxon>
        <taxon>Agaricomycotina</taxon>
        <taxon>Tremellomycetes</taxon>
        <taxon>Tremellales</taxon>
        <taxon>Cryptococcaceae</taxon>
        <taxon>Kwoniella</taxon>
    </lineage>
</organism>
<evidence type="ECO:0000256" key="1">
    <source>
        <dbReference type="SAM" id="MobiDB-lite"/>
    </source>
</evidence>